<dbReference type="AlphaFoldDB" id="A0A0A9HCM0"/>
<reference evidence="1" key="1">
    <citation type="submission" date="2014-09" db="EMBL/GenBank/DDBJ databases">
        <authorList>
            <person name="Magalhaes I.L.F."/>
            <person name="Oliveira U."/>
            <person name="Santos F.R."/>
            <person name="Vidigal T.H.D.A."/>
            <person name="Brescovit A.D."/>
            <person name="Santos A.J."/>
        </authorList>
    </citation>
    <scope>NUCLEOTIDE SEQUENCE</scope>
    <source>
        <tissue evidence="1">Shoot tissue taken approximately 20 cm above the soil surface</tissue>
    </source>
</reference>
<organism evidence="1">
    <name type="scientific">Arundo donax</name>
    <name type="common">Giant reed</name>
    <name type="synonym">Donax arundinaceus</name>
    <dbReference type="NCBI Taxonomy" id="35708"/>
    <lineage>
        <taxon>Eukaryota</taxon>
        <taxon>Viridiplantae</taxon>
        <taxon>Streptophyta</taxon>
        <taxon>Embryophyta</taxon>
        <taxon>Tracheophyta</taxon>
        <taxon>Spermatophyta</taxon>
        <taxon>Magnoliopsida</taxon>
        <taxon>Liliopsida</taxon>
        <taxon>Poales</taxon>
        <taxon>Poaceae</taxon>
        <taxon>PACMAD clade</taxon>
        <taxon>Arundinoideae</taxon>
        <taxon>Arundineae</taxon>
        <taxon>Arundo</taxon>
    </lineage>
</organism>
<dbReference type="EMBL" id="GBRH01164337">
    <property type="protein sequence ID" value="JAE33559.1"/>
    <property type="molecule type" value="Transcribed_RNA"/>
</dbReference>
<sequence>MQVLTEISFGGQKTQLNMLLHMERNAILNAQLSLGCI</sequence>
<reference evidence="1" key="2">
    <citation type="journal article" date="2015" name="Data Brief">
        <title>Shoot transcriptome of the giant reed, Arundo donax.</title>
        <authorList>
            <person name="Barrero R.A."/>
            <person name="Guerrero F.D."/>
            <person name="Moolhuijzen P."/>
            <person name="Goolsby J.A."/>
            <person name="Tidwell J."/>
            <person name="Bellgard S.E."/>
            <person name="Bellgard M.I."/>
        </authorList>
    </citation>
    <scope>NUCLEOTIDE SEQUENCE</scope>
    <source>
        <tissue evidence="1">Shoot tissue taken approximately 20 cm above the soil surface</tissue>
    </source>
</reference>
<accession>A0A0A9HCM0</accession>
<protein>
    <submittedName>
        <fullName evidence="1">Uncharacterized protein</fullName>
    </submittedName>
</protein>
<evidence type="ECO:0000313" key="1">
    <source>
        <dbReference type="EMBL" id="JAE33559.1"/>
    </source>
</evidence>
<proteinExistence type="predicted"/>
<name>A0A0A9HCM0_ARUDO</name>